<evidence type="ECO:0000313" key="4">
    <source>
        <dbReference type="EMBL" id="RBQ16913.1"/>
    </source>
</evidence>
<dbReference type="InterPro" id="IPR050902">
    <property type="entry name" value="ABC_Transporter_SBP"/>
</dbReference>
<reference evidence="4 5" key="1">
    <citation type="submission" date="2018-06" db="EMBL/GenBank/DDBJ databases">
        <title>Sphaerisporangium craniellae sp. nov., isolated from a marine sponge in the South China Sea.</title>
        <authorList>
            <person name="Li L."/>
        </authorList>
    </citation>
    <scope>NUCLEOTIDE SEQUENCE [LARGE SCALE GENOMIC DNA]</scope>
    <source>
        <strain evidence="4 5">LHW63015</strain>
    </source>
</reference>
<dbReference type="PROSITE" id="PS50983">
    <property type="entry name" value="FE_B12_PBP"/>
    <property type="match status" value="1"/>
</dbReference>
<dbReference type="AlphaFoldDB" id="A0A366LTP6"/>
<dbReference type="GO" id="GO:0071281">
    <property type="term" value="P:cellular response to iron ion"/>
    <property type="evidence" value="ECO:0007669"/>
    <property type="project" value="TreeGrafter"/>
</dbReference>
<dbReference type="SUPFAM" id="SSF53807">
    <property type="entry name" value="Helical backbone' metal receptor"/>
    <property type="match status" value="1"/>
</dbReference>
<evidence type="ECO:0000313" key="5">
    <source>
        <dbReference type="Proteomes" id="UP000253303"/>
    </source>
</evidence>
<comment type="caution">
    <text evidence="4">The sequence shown here is derived from an EMBL/GenBank/DDBJ whole genome shotgun (WGS) entry which is preliminary data.</text>
</comment>
<dbReference type="Gene3D" id="3.40.50.1980">
    <property type="entry name" value="Nitrogenase molybdenum iron protein domain"/>
    <property type="match status" value="2"/>
</dbReference>
<organism evidence="4 5">
    <name type="scientific">Spongiactinospora rosea</name>
    <dbReference type="NCBI Taxonomy" id="2248750"/>
    <lineage>
        <taxon>Bacteria</taxon>
        <taxon>Bacillati</taxon>
        <taxon>Actinomycetota</taxon>
        <taxon>Actinomycetes</taxon>
        <taxon>Streptosporangiales</taxon>
        <taxon>Streptosporangiaceae</taxon>
        <taxon>Spongiactinospora</taxon>
    </lineage>
</organism>
<dbReference type="PANTHER" id="PTHR30535">
    <property type="entry name" value="VITAMIN B12-BINDING PROTEIN"/>
    <property type="match status" value="1"/>
</dbReference>
<protein>
    <submittedName>
        <fullName evidence="4">ABC transporter substrate-binding protein</fullName>
    </submittedName>
</protein>
<name>A0A366LTP6_9ACTN</name>
<dbReference type="PANTHER" id="PTHR30535:SF34">
    <property type="entry name" value="MOLYBDATE-BINDING PROTEIN MOLA"/>
    <property type="match status" value="1"/>
</dbReference>
<feature type="signal peptide" evidence="2">
    <location>
        <begin position="1"/>
        <end position="26"/>
    </location>
</feature>
<dbReference type="Pfam" id="PF01497">
    <property type="entry name" value="Peripla_BP_2"/>
    <property type="match status" value="1"/>
</dbReference>
<dbReference type="Proteomes" id="UP000253303">
    <property type="component" value="Unassembled WGS sequence"/>
</dbReference>
<evidence type="ECO:0000259" key="3">
    <source>
        <dbReference type="PROSITE" id="PS50983"/>
    </source>
</evidence>
<feature type="domain" description="Fe/B12 periplasmic-binding" evidence="3">
    <location>
        <begin position="108"/>
        <end position="378"/>
    </location>
</feature>
<dbReference type="PROSITE" id="PS51257">
    <property type="entry name" value="PROKAR_LIPOPROTEIN"/>
    <property type="match status" value="1"/>
</dbReference>
<proteinExistence type="inferred from homology"/>
<keyword evidence="2" id="KW-0732">Signal</keyword>
<keyword evidence="5" id="KW-1185">Reference proteome</keyword>
<dbReference type="RefSeq" id="WP_113983776.1">
    <property type="nucleotide sequence ID" value="NZ_QMEY01000014.1"/>
</dbReference>
<gene>
    <name evidence="4" type="ORF">DP939_28030</name>
</gene>
<accession>A0A366LTP6</accession>
<dbReference type="OrthoDB" id="9812528at2"/>
<sequence>MGPLRPLGGATLALLLVTGCAGTAQPKPPAAADGRCVTTYDPAKDYFPVKQALKHATNFTLAYAKHYQTITVKQPAAGAGPETYVLLRCGTPDPKVAGAVVIETPIESLYSASTTHLPFVTDLGVLDRLKGVASAGFITSPQVLDKVKAGAITEYAKGQEIDTEKVIAAKPGVLMTGGTEDKGYGPLRQTGIKIVANAEWLESTPLGRAEWIKLMAALTGTEQRATQVFGTIEADYLALAGRAKAATPVTVLPGQMFQGEWSVPNGGSYVGKLIKDAGGTYAWTDTPGPGSATLDLEAVLAKAKDARVWLATASDWKSLADVEKADPRYAKFDAFASGQVWSSNKSLGPGGGNDFYERGVGRPDLILGDLVAILHPDLAPGHDFAFYQKMAK</sequence>
<dbReference type="EMBL" id="QMEY01000014">
    <property type="protein sequence ID" value="RBQ16913.1"/>
    <property type="molecule type" value="Genomic_DNA"/>
</dbReference>
<dbReference type="InterPro" id="IPR002491">
    <property type="entry name" value="ABC_transptr_periplasmic_BD"/>
</dbReference>
<comment type="similarity">
    <text evidence="1">Belongs to the bacterial solute-binding protein 8 family.</text>
</comment>
<evidence type="ECO:0000256" key="2">
    <source>
        <dbReference type="SAM" id="SignalP"/>
    </source>
</evidence>
<feature type="chain" id="PRO_5039172540" evidence="2">
    <location>
        <begin position="27"/>
        <end position="392"/>
    </location>
</feature>
<evidence type="ECO:0000256" key="1">
    <source>
        <dbReference type="ARBA" id="ARBA00008814"/>
    </source>
</evidence>